<keyword evidence="2" id="KW-1185">Reference proteome</keyword>
<dbReference type="GO" id="GO:0003676">
    <property type="term" value="F:nucleic acid binding"/>
    <property type="evidence" value="ECO:0007669"/>
    <property type="project" value="InterPro"/>
</dbReference>
<dbReference type="Gene3D" id="3.30.420.10">
    <property type="entry name" value="Ribonuclease H-like superfamily/Ribonuclease H"/>
    <property type="match status" value="1"/>
</dbReference>
<evidence type="ECO:0000313" key="1">
    <source>
        <dbReference type="EMBL" id="KYN44205.1"/>
    </source>
</evidence>
<organism evidence="1 2">
    <name type="scientific">Trachymyrmex septentrionalis</name>
    <dbReference type="NCBI Taxonomy" id="34720"/>
    <lineage>
        <taxon>Eukaryota</taxon>
        <taxon>Metazoa</taxon>
        <taxon>Ecdysozoa</taxon>
        <taxon>Arthropoda</taxon>
        <taxon>Hexapoda</taxon>
        <taxon>Insecta</taxon>
        <taxon>Pterygota</taxon>
        <taxon>Neoptera</taxon>
        <taxon>Endopterygota</taxon>
        <taxon>Hymenoptera</taxon>
        <taxon>Apocrita</taxon>
        <taxon>Aculeata</taxon>
        <taxon>Formicoidea</taxon>
        <taxon>Formicidae</taxon>
        <taxon>Myrmicinae</taxon>
        <taxon>Trachymyrmex</taxon>
    </lineage>
</organism>
<dbReference type="Proteomes" id="UP000078541">
    <property type="component" value="Unassembled WGS sequence"/>
</dbReference>
<evidence type="ECO:0000313" key="2">
    <source>
        <dbReference type="Proteomes" id="UP000078541"/>
    </source>
</evidence>
<name>A0A151K0G9_9HYME</name>
<protein>
    <submittedName>
        <fullName evidence="1">Uncharacterized protein</fullName>
    </submittedName>
</protein>
<dbReference type="AlphaFoldDB" id="A0A151K0G9"/>
<accession>A0A151K0G9</accession>
<dbReference type="EMBL" id="KQ981253">
    <property type="protein sequence ID" value="KYN44205.1"/>
    <property type="molecule type" value="Genomic_DNA"/>
</dbReference>
<reference evidence="1 2" key="1">
    <citation type="submission" date="2016-03" db="EMBL/GenBank/DDBJ databases">
        <title>Trachymyrmex septentrionalis WGS genome.</title>
        <authorList>
            <person name="Nygaard S."/>
            <person name="Hu H."/>
            <person name="Boomsma J."/>
            <person name="Zhang G."/>
        </authorList>
    </citation>
    <scope>NUCLEOTIDE SEQUENCE [LARGE SCALE GENOMIC DNA]</scope>
    <source>
        <strain evidence="1">Tsep2-gDNA-1</strain>
        <tissue evidence="1">Whole body</tissue>
    </source>
</reference>
<proteinExistence type="predicted"/>
<gene>
    <name evidence="1" type="ORF">ALC56_01388</name>
</gene>
<dbReference type="InterPro" id="IPR036397">
    <property type="entry name" value="RNaseH_sf"/>
</dbReference>
<sequence>MDTKNLNRGGARNWNKIKRNVKGLNITTLRDNNFEEPTISKDGLKGFRCRALLVNHSTIDFKSVFIAEQVAKTSNGVKVLEWNPIKIIGSDWSKIEGRGNVRRGGKKKGRVSKIQRYRSREGLCTTKDTEIFPELEREISKGDFSEDIPLLKRNKIIFQQDGAGPHNARIVTAYLNEQFPRRWMSQYVGPQDLQTHISILWISFSGVTVKS</sequence>